<gene>
    <name evidence="1" type="ORF">CROQUDRAFT_309425</name>
</gene>
<name>A0A9P6T6Z2_9BASI</name>
<accession>A0A9P6T6Z2</accession>
<dbReference type="EMBL" id="MU167404">
    <property type="protein sequence ID" value="KAG0141055.1"/>
    <property type="molecule type" value="Genomic_DNA"/>
</dbReference>
<reference evidence="1" key="1">
    <citation type="submission" date="2013-11" db="EMBL/GenBank/DDBJ databases">
        <title>Genome sequence of the fusiform rust pathogen reveals effectors for host alternation and coevolution with pine.</title>
        <authorList>
            <consortium name="DOE Joint Genome Institute"/>
            <person name="Smith K."/>
            <person name="Pendleton A."/>
            <person name="Kubisiak T."/>
            <person name="Anderson C."/>
            <person name="Salamov A."/>
            <person name="Aerts A."/>
            <person name="Riley R."/>
            <person name="Clum A."/>
            <person name="Lindquist E."/>
            <person name="Ence D."/>
            <person name="Campbell M."/>
            <person name="Kronenberg Z."/>
            <person name="Feau N."/>
            <person name="Dhillon B."/>
            <person name="Hamelin R."/>
            <person name="Burleigh J."/>
            <person name="Smith J."/>
            <person name="Yandell M."/>
            <person name="Nelson C."/>
            <person name="Grigoriev I."/>
            <person name="Davis J."/>
        </authorList>
    </citation>
    <scope>NUCLEOTIDE SEQUENCE</scope>
    <source>
        <strain evidence="1">G11</strain>
    </source>
</reference>
<proteinExistence type="predicted"/>
<organism evidence="1 2">
    <name type="scientific">Cronartium quercuum f. sp. fusiforme G11</name>
    <dbReference type="NCBI Taxonomy" id="708437"/>
    <lineage>
        <taxon>Eukaryota</taxon>
        <taxon>Fungi</taxon>
        <taxon>Dikarya</taxon>
        <taxon>Basidiomycota</taxon>
        <taxon>Pucciniomycotina</taxon>
        <taxon>Pucciniomycetes</taxon>
        <taxon>Pucciniales</taxon>
        <taxon>Coleosporiaceae</taxon>
        <taxon>Cronartium</taxon>
    </lineage>
</organism>
<evidence type="ECO:0000313" key="1">
    <source>
        <dbReference type="EMBL" id="KAG0141055.1"/>
    </source>
</evidence>
<dbReference type="AlphaFoldDB" id="A0A9P6T6Z2"/>
<evidence type="ECO:0000313" key="2">
    <source>
        <dbReference type="Proteomes" id="UP000886653"/>
    </source>
</evidence>
<comment type="caution">
    <text evidence="1">The sequence shown here is derived from an EMBL/GenBank/DDBJ whole genome shotgun (WGS) entry which is preliminary data.</text>
</comment>
<keyword evidence="2" id="KW-1185">Reference proteome</keyword>
<sequence>MPIGNLIDKHANLCSNSQKFISNSYGRYLPVVMFCVLYFGSRLYHKIKGKDDHPVNVMKMDFFSGSEDCNRDFSEHVTKGTSKSVLGKIKSIF</sequence>
<dbReference type="Proteomes" id="UP000886653">
    <property type="component" value="Unassembled WGS sequence"/>
</dbReference>
<protein>
    <submittedName>
        <fullName evidence="1">Uncharacterized protein</fullName>
    </submittedName>
</protein>